<protein>
    <submittedName>
        <fullName evidence="3">Tripartite tricarboxylate transporter family receptor</fullName>
    </submittedName>
</protein>
<evidence type="ECO:0000256" key="2">
    <source>
        <dbReference type="SAM" id="SignalP"/>
    </source>
</evidence>
<reference evidence="3 4" key="1">
    <citation type="submission" date="2015-09" db="EMBL/GenBank/DDBJ databases">
        <authorList>
            <consortium name="Swine Surveillance"/>
        </authorList>
    </citation>
    <scope>NUCLEOTIDE SEQUENCE [LARGE SCALE GENOMIC DNA]</scope>
    <source>
        <strain evidence="3 4">CECT 5294</strain>
    </source>
</reference>
<dbReference type="PIRSF" id="PIRSF017082">
    <property type="entry name" value="YflP"/>
    <property type="match status" value="1"/>
</dbReference>
<feature type="signal peptide" evidence="2">
    <location>
        <begin position="1"/>
        <end position="30"/>
    </location>
</feature>
<evidence type="ECO:0000256" key="1">
    <source>
        <dbReference type="ARBA" id="ARBA00006987"/>
    </source>
</evidence>
<sequence length="327" mass="33480">MTKRLFKAVLTSAVVAASAGGVFTATSAHAAECIAPANPGGGWDFTCRQIGKIMYDIGLVDAPVQITNMAGGGGGLAYGTVANERTDDANLIVAASQATATRLAQNAYGGATPDQVRFLGAIGADPGVIVVSADSPFQNLGDLVAAMKADPGSVAFAGGSAAGGFDHLKVLQVAQAGGVADVTKIRYIGVDGGADAITQTVGGFTQGMTGDMSEIVGFLGTGEVRALAVLSNERVPGFDDIPTAVEQGFDVVAVNWRGLYVPKDISDERFNDWVAKLQAVGESDEWQAAMKANGLAPFTVIGGDFESFIAQNMADVTKLSKEIGIIQ</sequence>
<keyword evidence="2" id="KW-0732">Signal</keyword>
<evidence type="ECO:0000313" key="4">
    <source>
        <dbReference type="Proteomes" id="UP000051298"/>
    </source>
</evidence>
<dbReference type="SUPFAM" id="SSF53850">
    <property type="entry name" value="Periplasmic binding protein-like II"/>
    <property type="match status" value="1"/>
</dbReference>
<accession>A0A0P1EYV6</accession>
<dbReference type="EMBL" id="CYRX01000025">
    <property type="protein sequence ID" value="CUH60189.1"/>
    <property type="molecule type" value="Genomic_DNA"/>
</dbReference>
<dbReference type="PANTHER" id="PTHR42928:SF3">
    <property type="entry name" value="UPF0065 PROTEIN YFLP"/>
    <property type="match status" value="1"/>
</dbReference>
<dbReference type="Gene3D" id="3.40.190.150">
    <property type="entry name" value="Bordetella uptake gene, domain 1"/>
    <property type="match status" value="1"/>
</dbReference>
<dbReference type="AlphaFoldDB" id="A0A0P1EYV6"/>
<dbReference type="RefSeq" id="WP_058123223.1">
    <property type="nucleotide sequence ID" value="NZ_CYRX01000025.1"/>
</dbReference>
<comment type="similarity">
    <text evidence="1">Belongs to the UPF0065 (bug) family.</text>
</comment>
<dbReference type="Pfam" id="PF03401">
    <property type="entry name" value="TctC"/>
    <property type="match status" value="1"/>
</dbReference>
<feature type="chain" id="PRO_5006062069" evidence="2">
    <location>
        <begin position="31"/>
        <end position="327"/>
    </location>
</feature>
<dbReference type="CDD" id="cd07012">
    <property type="entry name" value="PBP2_Bug_TTT"/>
    <property type="match status" value="1"/>
</dbReference>
<dbReference type="eggNOG" id="COG3181">
    <property type="taxonomic scope" value="Bacteria"/>
</dbReference>
<organism evidence="3 4">
    <name type="scientific">Thalassobacter stenotrophicus</name>
    <dbReference type="NCBI Taxonomy" id="266809"/>
    <lineage>
        <taxon>Bacteria</taxon>
        <taxon>Pseudomonadati</taxon>
        <taxon>Pseudomonadota</taxon>
        <taxon>Alphaproteobacteria</taxon>
        <taxon>Rhodobacterales</taxon>
        <taxon>Roseobacteraceae</taxon>
        <taxon>Thalassobacter</taxon>
    </lineage>
</organism>
<proteinExistence type="inferred from homology"/>
<dbReference type="InterPro" id="IPR005064">
    <property type="entry name" value="BUG"/>
</dbReference>
<dbReference type="STRING" id="266809.PM03_06205"/>
<name>A0A0P1EYV6_9RHOB</name>
<gene>
    <name evidence="3" type="ORF">THS5294_01478</name>
</gene>
<dbReference type="Gene3D" id="3.40.190.10">
    <property type="entry name" value="Periplasmic binding protein-like II"/>
    <property type="match status" value="1"/>
</dbReference>
<keyword evidence="3" id="KW-0675">Receptor</keyword>
<dbReference type="PANTHER" id="PTHR42928">
    <property type="entry name" value="TRICARBOXYLATE-BINDING PROTEIN"/>
    <property type="match status" value="1"/>
</dbReference>
<evidence type="ECO:0000313" key="3">
    <source>
        <dbReference type="EMBL" id="CUH60189.1"/>
    </source>
</evidence>
<dbReference type="Proteomes" id="UP000051298">
    <property type="component" value="Unassembled WGS sequence"/>
</dbReference>
<dbReference type="InterPro" id="IPR042100">
    <property type="entry name" value="Bug_dom1"/>
</dbReference>